<dbReference type="KEGG" id="swo:Swol_0583"/>
<keyword evidence="6" id="KW-1185">Reference proteome</keyword>
<dbReference type="STRING" id="335541.Swol_0583"/>
<dbReference type="GO" id="GO:0008168">
    <property type="term" value="F:methyltransferase activity"/>
    <property type="evidence" value="ECO:0007669"/>
    <property type="project" value="InterPro"/>
</dbReference>
<dbReference type="InterPro" id="IPR002942">
    <property type="entry name" value="S4_RNA-bd"/>
</dbReference>
<dbReference type="InterPro" id="IPR002877">
    <property type="entry name" value="RNA_MeTrfase_FtsJ_dom"/>
</dbReference>
<dbReference type="PANTHER" id="PTHR32319:SF0">
    <property type="entry name" value="BACTERIAL HEMOLYSIN-LIKE PROTEIN"/>
    <property type="match status" value="1"/>
</dbReference>
<dbReference type="InterPro" id="IPR004538">
    <property type="entry name" value="Hemolysin_A/TlyA"/>
</dbReference>
<dbReference type="SUPFAM" id="SSF55174">
    <property type="entry name" value="Alpha-L RNA-binding motif"/>
    <property type="match status" value="1"/>
</dbReference>
<dbReference type="PROSITE" id="PS50889">
    <property type="entry name" value="S4"/>
    <property type="match status" value="1"/>
</dbReference>
<dbReference type="CDD" id="cd00165">
    <property type="entry name" value="S4"/>
    <property type="match status" value="1"/>
</dbReference>
<feature type="domain" description="RNA-binding S4" evidence="4">
    <location>
        <begin position="4"/>
        <end position="69"/>
    </location>
</feature>
<dbReference type="AlphaFoldDB" id="Q0AZE1"/>
<sequence>MARIRLDSLLYDKALAPSREKARAMILAGEVRVNGQMVDKPGTTVDEEARIELKSHLSRYVSRGGFKLEKAIEDFRLDFSQRVVLDIGASTGGYTDCALQHGAIKIFALDVGYGQLDWKLRNDPRVINLERRNIRYFSREELGEAVDIITMDVSFISTTLLFPVIKEMLKEDGVIVSLIKPQFEAGRGKVGKHGVVRDPVVHREVLLNCINSAQQENLYCTAVSFSPITGPKGNIEYFIQLKKEAKPCERIEEVVEKVVEEAQQKLGGKK</sequence>
<dbReference type="Pfam" id="PF01479">
    <property type="entry name" value="S4"/>
    <property type="match status" value="1"/>
</dbReference>
<dbReference type="InterPro" id="IPR047048">
    <property type="entry name" value="TlyA"/>
</dbReference>
<dbReference type="CDD" id="cd02440">
    <property type="entry name" value="AdoMet_MTases"/>
    <property type="match status" value="1"/>
</dbReference>
<organism evidence="5 6">
    <name type="scientific">Syntrophomonas wolfei subsp. wolfei (strain DSM 2245B / Goettingen)</name>
    <dbReference type="NCBI Taxonomy" id="335541"/>
    <lineage>
        <taxon>Bacteria</taxon>
        <taxon>Bacillati</taxon>
        <taxon>Bacillota</taxon>
        <taxon>Clostridia</taxon>
        <taxon>Eubacteriales</taxon>
        <taxon>Syntrophomonadaceae</taxon>
        <taxon>Syntrophomonas</taxon>
    </lineage>
</organism>
<comment type="similarity">
    <text evidence="2">Belongs to the TlyA family.</text>
</comment>
<dbReference type="EMBL" id="CP000448">
    <property type="protein sequence ID" value="ABI67913.1"/>
    <property type="molecule type" value="Genomic_DNA"/>
</dbReference>
<evidence type="ECO:0000256" key="2">
    <source>
        <dbReference type="ARBA" id="ARBA00029460"/>
    </source>
</evidence>
<dbReference type="SUPFAM" id="SSF53335">
    <property type="entry name" value="S-adenosyl-L-methionine-dependent methyltransferases"/>
    <property type="match status" value="1"/>
</dbReference>
<protein>
    <recommendedName>
        <fullName evidence="4">RNA-binding S4 domain-containing protein</fullName>
    </recommendedName>
</protein>
<keyword evidence="1 3" id="KW-0694">RNA-binding</keyword>
<evidence type="ECO:0000256" key="1">
    <source>
        <dbReference type="ARBA" id="ARBA00022884"/>
    </source>
</evidence>
<evidence type="ECO:0000256" key="3">
    <source>
        <dbReference type="PROSITE-ProRule" id="PRU00182"/>
    </source>
</evidence>
<dbReference type="SMART" id="SM00363">
    <property type="entry name" value="S4"/>
    <property type="match status" value="1"/>
</dbReference>
<proteinExistence type="inferred from homology"/>
<dbReference type="InterPro" id="IPR036986">
    <property type="entry name" value="S4_RNA-bd_sf"/>
</dbReference>
<dbReference type="InterPro" id="IPR029063">
    <property type="entry name" value="SAM-dependent_MTases_sf"/>
</dbReference>
<dbReference type="GO" id="GO:0003723">
    <property type="term" value="F:RNA binding"/>
    <property type="evidence" value="ECO:0007669"/>
    <property type="project" value="UniProtKB-KW"/>
</dbReference>
<evidence type="ECO:0000259" key="4">
    <source>
        <dbReference type="SMART" id="SM00363"/>
    </source>
</evidence>
<dbReference type="OrthoDB" id="9784736at2"/>
<reference evidence="6" key="1">
    <citation type="journal article" date="2010" name="Environ. Microbiol.">
        <title>The genome of Syntrophomonas wolfei: new insights into syntrophic metabolism and biohydrogen production.</title>
        <authorList>
            <person name="Sieber J.R."/>
            <person name="Sims D.R."/>
            <person name="Han C."/>
            <person name="Kim E."/>
            <person name="Lykidis A."/>
            <person name="Lapidus A.L."/>
            <person name="McDonnald E."/>
            <person name="Rohlin L."/>
            <person name="Culley D.E."/>
            <person name="Gunsalus R."/>
            <person name="McInerney M.J."/>
        </authorList>
    </citation>
    <scope>NUCLEOTIDE SEQUENCE [LARGE SCALE GENOMIC DNA]</scope>
    <source>
        <strain evidence="6">DSM 2245B / Goettingen</strain>
    </source>
</reference>
<dbReference type="GO" id="GO:0032259">
    <property type="term" value="P:methylation"/>
    <property type="evidence" value="ECO:0007669"/>
    <property type="project" value="InterPro"/>
</dbReference>
<name>Q0AZE1_SYNWW</name>
<dbReference type="Pfam" id="PF01728">
    <property type="entry name" value="FtsJ"/>
    <property type="match status" value="1"/>
</dbReference>
<accession>Q0AZE1</accession>
<dbReference type="Proteomes" id="UP000001968">
    <property type="component" value="Chromosome"/>
</dbReference>
<dbReference type="eggNOG" id="COG1189">
    <property type="taxonomic scope" value="Bacteria"/>
</dbReference>
<gene>
    <name evidence="5" type="ordered locus">Swol_0583</name>
</gene>
<evidence type="ECO:0000313" key="6">
    <source>
        <dbReference type="Proteomes" id="UP000001968"/>
    </source>
</evidence>
<dbReference type="Gene3D" id="3.10.290.10">
    <property type="entry name" value="RNA-binding S4 domain"/>
    <property type="match status" value="1"/>
</dbReference>
<evidence type="ECO:0000313" key="5">
    <source>
        <dbReference type="EMBL" id="ABI67913.1"/>
    </source>
</evidence>
<dbReference type="PIRSF" id="PIRSF005578">
    <property type="entry name" value="TlyA"/>
    <property type="match status" value="1"/>
</dbReference>
<dbReference type="RefSeq" id="WP_011640018.1">
    <property type="nucleotide sequence ID" value="NC_008346.1"/>
</dbReference>
<dbReference type="PANTHER" id="PTHR32319">
    <property type="entry name" value="BACTERIAL HEMOLYSIN-LIKE PROTEIN"/>
    <property type="match status" value="1"/>
</dbReference>
<dbReference type="NCBIfam" id="TIGR00478">
    <property type="entry name" value="tly"/>
    <property type="match status" value="1"/>
</dbReference>
<dbReference type="Gene3D" id="3.40.50.150">
    <property type="entry name" value="Vaccinia Virus protein VP39"/>
    <property type="match status" value="1"/>
</dbReference>
<dbReference type="HOGENOM" id="CLU_058015_3_0_9"/>